<dbReference type="Proteomes" id="UP000836841">
    <property type="component" value="Chromosome 7"/>
</dbReference>
<dbReference type="PANTHER" id="PTHR24414">
    <property type="entry name" value="F-BOX/KELCH-REPEAT PROTEIN SKIP4"/>
    <property type="match status" value="1"/>
</dbReference>
<protein>
    <recommendedName>
        <fullName evidence="1">FKB95-like N-terminal Kelch domain-containing protein</fullName>
    </recommendedName>
</protein>
<evidence type="ECO:0000313" key="2">
    <source>
        <dbReference type="EMBL" id="CAH2080039.1"/>
    </source>
</evidence>
<dbReference type="PANTHER" id="PTHR24414:SF184">
    <property type="entry name" value="GALACTOSE OXIDASE_KELCH REPEAT SUPERFAMILY PROTEIN"/>
    <property type="match status" value="1"/>
</dbReference>
<gene>
    <name evidence="2" type="ORF">TAV2_LOCUS22680</name>
</gene>
<evidence type="ECO:0000313" key="3">
    <source>
        <dbReference type="Proteomes" id="UP000836841"/>
    </source>
</evidence>
<organism evidence="2 3">
    <name type="scientific">Thlaspi arvense</name>
    <name type="common">Field penny-cress</name>
    <dbReference type="NCBI Taxonomy" id="13288"/>
    <lineage>
        <taxon>Eukaryota</taxon>
        <taxon>Viridiplantae</taxon>
        <taxon>Streptophyta</taxon>
        <taxon>Embryophyta</taxon>
        <taxon>Tracheophyta</taxon>
        <taxon>Spermatophyta</taxon>
        <taxon>Magnoliopsida</taxon>
        <taxon>eudicotyledons</taxon>
        <taxon>Gunneridae</taxon>
        <taxon>Pentapetalae</taxon>
        <taxon>rosids</taxon>
        <taxon>malvids</taxon>
        <taxon>Brassicales</taxon>
        <taxon>Brassicaceae</taxon>
        <taxon>Thlaspideae</taxon>
        <taxon>Thlaspi</taxon>
    </lineage>
</organism>
<dbReference type="InterPro" id="IPR015915">
    <property type="entry name" value="Kelch-typ_b-propeller"/>
</dbReference>
<proteinExistence type="predicted"/>
<name>A0AAU9TA23_THLAR</name>
<evidence type="ECO:0000259" key="1">
    <source>
        <dbReference type="Pfam" id="PF25210"/>
    </source>
</evidence>
<dbReference type="InterPro" id="IPR050354">
    <property type="entry name" value="F-box/kelch-repeat_ARATH"/>
</dbReference>
<dbReference type="SUPFAM" id="SSF117281">
    <property type="entry name" value="Kelch motif"/>
    <property type="match status" value="1"/>
</dbReference>
<sequence>MAPLDLEKDWHSYLVIDNVLYCYSKNSGEIKWYDTKSHYWVYMTGLEGLPTLSSCSSIELADYGGKLAVLWTRYFLSEETGYEGTRVSCAVVVLERRGEENIWGTVEWLDTAVTVPDFYRLECRECPKLCESEGDFAT</sequence>
<keyword evidence="3" id="KW-1185">Reference proteome</keyword>
<dbReference type="InterPro" id="IPR057499">
    <property type="entry name" value="Kelch_FKB95"/>
</dbReference>
<feature type="domain" description="FKB95-like N-terminal Kelch" evidence="1">
    <location>
        <begin position="7"/>
        <end position="111"/>
    </location>
</feature>
<dbReference type="AlphaFoldDB" id="A0AAU9TA23"/>
<dbReference type="EMBL" id="OU466863">
    <property type="protein sequence ID" value="CAH2080039.1"/>
    <property type="molecule type" value="Genomic_DNA"/>
</dbReference>
<reference evidence="2 3" key="1">
    <citation type="submission" date="2022-03" db="EMBL/GenBank/DDBJ databases">
        <authorList>
            <person name="Nunn A."/>
            <person name="Chopra R."/>
            <person name="Nunn A."/>
            <person name="Contreras Garrido A."/>
        </authorList>
    </citation>
    <scope>NUCLEOTIDE SEQUENCE [LARGE SCALE GENOMIC DNA]</scope>
</reference>
<accession>A0AAU9TA23</accession>
<dbReference type="Pfam" id="PF25210">
    <property type="entry name" value="Kelch_FKB95"/>
    <property type="match status" value="1"/>
</dbReference>